<reference evidence="2" key="1">
    <citation type="journal article" date="2014" name="Int. J. Syst. Evol. Microbiol.">
        <title>Complete genome sequence of Corynebacterium casei LMG S-19264T (=DSM 44701T), isolated from a smear-ripened cheese.</title>
        <authorList>
            <consortium name="US DOE Joint Genome Institute (JGI-PGF)"/>
            <person name="Walter F."/>
            <person name="Albersmeier A."/>
            <person name="Kalinowski J."/>
            <person name="Ruckert C."/>
        </authorList>
    </citation>
    <scope>NUCLEOTIDE SEQUENCE</scope>
    <source>
        <strain evidence="2">JCM 31311</strain>
    </source>
</reference>
<dbReference type="SUPFAM" id="SSF53067">
    <property type="entry name" value="Actin-like ATPase domain"/>
    <property type="match status" value="2"/>
</dbReference>
<dbReference type="InterPro" id="IPR002731">
    <property type="entry name" value="ATPase_BadF"/>
</dbReference>
<dbReference type="InterPro" id="IPR052519">
    <property type="entry name" value="Euk-type_GlcNAc_Kinase"/>
</dbReference>
<sequence>MNRTLNLPLETNLLLGLDAGGSSTKWGLFRQDGTLLRQGRAEALTGHLFSSSDTDHLQRFLAQLHAELQTPVAAVVAGVSGLQMGALPLLRAALSETFSVPDSRIRVTDDMELAYAAHFLPGEGVLVYAGTGSIAYHRTRAGEVLRAGGHGFLLGDEGGAFWQGQRALKAVLNVQDAGVVPTGPLARELEAVTGSLAWPYLRRWVYEGGRGALATLAPALYRAALLNDPAALDVTRRAGAALATLARTLLSRCPPGTPLTLCGGAANDLIRAEFSAALPEVVTLLPRMPLLGAPRLSPLSHLSPSLEESRA</sequence>
<dbReference type="Pfam" id="PF01869">
    <property type="entry name" value="BcrAD_BadFG"/>
    <property type="match status" value="1"/>
</dbReference>
<dbReference type="AlphaFoldDB" id="A0A918CA03"/>
<dbReference type="RefSeq" id="WP_189091188.1">
    <property type="nucleotide sequence ID" value="NZ_BMQL01000016.1"/>
</dbReference>
<name>A0A918CA03_9DEIO</name>
<comment type="caution">
    <text evidence="2">The sequence shown here is derived from an EMBL/GenBank/DDBJ whole genome shotgun (WGS) entry which is preliminary data.</text>
</comment>
<organism evidence="2 3">
    <name type="scientific">Deinococcus ruber</name>
    <dbReference type="NCBI Taxonomy" id="1848197"/>
    <lineage>
        <taxon>Bacteria</taxon>
        <taxon>Thermotogati</taxon>
        <taxon>Deinococcota</taxon>
        <taxon>Deinococci</taxon>
        <taxon>Deinococcales</taxon>
        <taxon>Deinococcaceae</taxon>
        <taxon>Deinococcus</taxon>
    </lineage>
</organism>
<gene>
    <name evidence="2" type="ORF">GCM10008957_28530</name>
</gene>
<dbReference type="EMBL" id="BMQL01000016">
    <property type="protein sequence ID" value="GGR13991.1"/>
    <property type="molecule type" value="Genomic_DNA"/>
</dbReference>
<protein>
    <recommendedName>
        <fullName evidence="1">ATPase BadF/BadG/BcrA/BcrD type domain-containing protein</fullName>
    </recommendedName>
</protein>
<dbReference type="Proteomes" id="UP000603865">
    <property type="component" value="Unassembled WGS sequence"/>
</dbReference>
<dbReference type="InterPro" id="IPR043129">
    <property type="entry name" value="ATPase_NBD"/>
</dbReference>
<accession>A0A918CA03</accession>
<dbReference type="Gene3D" id="3.30.420.40">
    <property type="match status" value="2"/>
</dbReference>
<evidence type="ECO:0000313" key="3">
    <source>
        <dbReference type="Proteomes" id="UP000603865"/>
    </source>
</evidence>
<proteinExistence type="predicted"/>
<evidence type="ECO:0000259" key="1">
    <source>
        <dbReference type="Pfam" id="PF01869"/>
    </source>
</evidence>
<dbReference type="PANTHER" id="PTHR43190:SF3">
    <property type="entry name" value="N-ACETYL-D-GLUCOSAMINE KINASE"/>
    <property type="match status" value="1"/>
</dbReference>
<feature type="domain" description="ATPase BadF/BadG/BcrA/BcrD type" evidence="1">
    <location>
        <begin position="15"/>
        <end position="268"/>
    </location>
</feature>
<reference evidence="2" key="2">
    <citation type="submission" date="2020-09" db="EMBL/GenBank/DDBJ databases">
        <authorList>
            <person name="Sun Q."/>
            <person name="Ohkuma M."/>
        </authorList>
    </citation>
    <scope>NUCLEOTIDE SEQUENCE</scope>
    <source>
        <strain evidence="2">JCM 31311</strain>
    </source>
</reference>
<dbReference type="PANTHER" id="PTHR43190">
    <property type="entry name" value="N-ACETYL-D-GLUCOSAMINE KINASE"/>
    <property type="match status" value="1"/>
</dbReference>
<keyword evidence="3" id="KW-1185">Reference proteome</keyword>
<evidence type="ECO:0000313" key="2">
    <source>
        <dbReference type="EMBL" id="GGR13991.1"/>
    </source>
</evidence>